<organism evidence="4">
    <name type="scientific">termite gut metagenome</name>
    <dbReference type="NCBI Taxonomy" id="433724"/>
    <lineage>
        <taxon>unclassified sequences</taxon>
        <taxon>metagenomes</taxon>
        <taxon>organismal metagenomes</taxon>
    </lineage>
</organism>
<sequence length="319" mass="36764">MAKKEINVVMDYSQVGIYARCSTNKQDLDRQLLELPRQLKQSDTLVGIFQEKISGFKSERERPELRRLLEAVKMGKVTCIMVSELTRLSRSTLHLLEIIKDLKEYKCQLIVIKDNLTILNSDGSENTTAKIMLVLLAQLGEIEAETLKIRMASGKYNKVTQNSYVGGILPYGYSYINEEKQAKKLIINESEKQVVLRIFSDFVRNAKSLRQIKSELNAENVPTKKQNLKLKNSDINVWNISTISGILSNRFYLGERKYNEEIHTLPENLIFNELLEAYQNKTIFDMANEKLTTNKSNYKPHRDNANLFTNTKPLSNMMK</sequence>
<evidence type="ECO:0008006" key="5">
    <source>
        <dbReference type="Google" id="ProtNLM"/>
    </source>
</evidence>
<dbReference type="PROSITE" id="PS51737">
    <property type="entry name" value="RECOMBINASE_DNA_BIND"/>
    <property type="match status" value="1"/>
</dbReference>
<dbReference type="PANTHER" id="PTHR30461:SF23">
    <property type="entry name" value="DNA RECOMBINASE-RELATED"/>
    <property type="match status" value="1"/>
</dbReference>
<comment type="caution">
    <text evidence="4">The sequence shown here is derived from an EMBL/GenBank/DDBJ whole genome shotgun (WGS) entry which is preliminary data.</text>
</comment>
<proteinExistence type="predicted"/>
<reference evidence="4" key="1">
    <citation type="submission" date="2019-03" db="EMBL/GenBank/DDBJ databases">
        <title>Single cell metagenomics reveals metabolic interactions within the superorganism composed of flagellate Streblomastix strix and complex community of Bacteroidetes bacteria on its surface.</title>
        <authorList>
            <person name="Treitli S.C."/>
            <person name="Kolisko M."/>
            <person name="Husnik F."/>
            <person name="Keeling P."/>
            <person name="Hampl V."/>
        </authorList>
    </citation>
    <scope>NUCLEOTIDE SEQUENCE</scope>
    <source>
        <strain evidence="4">STM</strain>
    </source>
</reference>
<protein>
    <recommendedName>
        <fullName evidence="5">DNA-invertase hin</fullName>
    </recommendedName>
</protein>
<gene>
    <name evidence="4" type="ORF">EZS27_020984</name>
</gene>
<evidence type="ECO:0000313" key="4">
    <source>
        <dbReference type="EMBL" id="KAA6330301.1"/>
    </source>
</evidence>
<dbReference type="PROSITE" id="PS51736">
    <property type="entry name" value="RECOMBINASES_3"/>
    <property type="match status" value="1"/>
</dbReference>
<feature type="domain" description="Recombinase" evidence="3">
    <location>
        <begin position="170"/>
        <end position="290"/>
    </location>
</feature>
<dbReference type="InterPro" id="IPR006119">
    <property type="entry name" value="Resolv_N"/>
</dbReference>
<dbReference type="InterPro" id="IPR036162">
    <property type="entry name" value="Resolvase-like_N_sf"/>
</dbReference>
<name>A0A5J4RBK2_9ZZZZ</name>
<dbReference type="SUPFAM" id="SSF53041">
    <property type="entry name" value="Resolvase-like"/>
    <property type="match status" value="1"/>
</dbReference>
<dbReference type="InterPro" id="IPR011109">
    <property type="entry name" value="DNA_bind_recombinase_dom"/>
</dbReference>
<dbReference type="Pfam" id="PF00239">
    <property type="entry name" value="Resolvase"/>
    <property type="match status" value="1"/>
</dbReference>
<dbReference type="GO" id="GO:0003677">
    <property type="term" value="F:DNA binding"/>
    <property type="evidence" value="ECO:0007669"/>
    <property type="project" value="InterPro"/>
</dbReference>
<evidence type="ECO:0000259" key="2">
    <source>
        <dbReference type="PROSITE" id="PS51736"/>
    </source>
</evidence>
<dbReference type="PANTHER" id="PTHR30461">
    <property type="entry name" value="DNA-INVERTASE FROM LAMBDOID PROPHAGE"/>
    <property type="match status" value="1"/>
</dbReference>
<dbReference type="Pfam" id="PF07508">
    <property type="entry name" value="Recombinase"/>
    <property type="match status" value="1"/>
</dbReference>
<dbReference type="Gene3D" id="3.40.50.1390">
    <property type="entry name" value="Resolvase, N-terminal catalytic domain"/>
    <property type="match status" value="1"/>
</dbReference>
<evidence type="ECO:0000259" key="3">
    <source>
        <dbReference type="PROSITE" id="PS51737"/>
    </source>
</evidence>
<dbReference type="Gene3D" id="3.90.1750.20">
    <property type="entry name" value="Putative Large Serine Recombinase, Chain B, Domain 2"/>
    <property type="match status" value="1"/>
</dbReference>
<dbReference type="InterPro" id="IPR038109">
    <property type="entry name" value="DNA_bind_recomb_sf"/>
</dbReference>
<feature type="compositionally biased region" description="Polar residues" evidence="1">
    <location>
        <begin position="306"/>
        <end position="319"/>
    </location>
</feature>
<dbReference type="EMBL" id="SNRY01001522">
    <property type="protein sequence ID" value="KAA6330301.1"/>
    <property type="molecule type" value="Genomic_DNA"/>
</dbReference>
<dbReference type="AlphaFoldDB" id="A0A5J4RBK2"/>
<accession>A0A5J4RBK2</accession>
<dbReference type="SMART" id="SM00857">
    <property type="entry name" value="Resolvase"/>
    <property type="match status" value="1"/>
</dbReference>
<dbReference type="CDD" id="cd03768">
    <property type="entry name" value="SR_ResInv"/>
    <property type="match status" value="1"/>
</dbReference>
<feature type="region of interest" description="Disordered" evidence="1">
    <location>
        <begin position="294"/>
        <end position="319"/>
    </location>
</feature>
<evidence type="ECO:0000256" key="1">
    <source>
        <dbReference type="SAM" id="MobiDB-lite"/>
    </source>
</evidence>
<dbReference type="InterPro" id="IPR050639">
    <property type="entry name" value="SSR_resolvase"/>
</dbReference>
<feature type="domain" description="Resolvase/invertase-type recombinase catalytic" evidence="2">
    <location>
        <begin position="14"/>
        <end position="162"/>
    </location>
</feature>
<dbReference type="GO" id="GO:0000150">
    <property type="term" value="F:DNA strand exchange activity"/>
    <property type="evidence" value="ECO:0007669"/>
    <property type="project" value="InterPro"/>
</dbReference>